<sequence length="280" mass="31528">MKDLHEEELEQKSSQGKLMTTLVIVIAIAVAVIAWLWQQQDTTPEPTPEPAETVVTQSEPPTPSEPQPDVEVITEAEEPLEEIPEPAPDLPELENSTDEVMEDLRAAEQNVEPIQSERLIRDAVVFVDNLRNGLVVRDNALLPAPKSRFRVLEQNEKIYIDPRSYDRYNSTVDWFVSLDTGVLVNLFNYYQPLAEEALGEIGYPDAAPDEVLLEAINLLLDTPSAGTVIELTDDDVMYKFADPSLESLPPAQKQMLRLGPDNMRRVKLKLESLKQELTEQ</sequence>
<feature type="region of interest" description="Disordered" evidence="1">
    <location>
        <begin position="42"/>
        <end position="69"/>
    </location>
</feature>
<protein>
    <recommendedName>
        <fullName evidence="5">DUF3014 domain-containing protein</fullName>
    </recommendedName>
</protein>
<feature type="transmembrane region" description="Helical" evidence="2">
    <location>
        <begin position="18"/>
        <end position="37"/>
    </location>
</feature>
<gene>
    <name evidence="3" type="ORF">IDSA_10310</name>
</gene>
<dbReference type="RefSeq" id="WP_034776394.1">
    <property type="nucleotide sequence ID" value="NZ_JPER01000005.1"/>
</dbReference>
<accession>A0A094IRY3</accession>
<evidence type="ECO:0000256" key="2">
    <source>
        <dbReference type="SAM" id="Phobius"/>
    </source>
</evidence>
<keyword evidence="2" id="KW-1133">Transmembrane helix</keyword>
<dbReference type="eggNOG" id="COG3468">
    <property type="taxonomic scope" value="Bacteria"/>
</dbReference>
<proteinExistence type="predicted"/>
<keyword evidence="2" id="KW-0812">Transmembrane</keyword>
<comment type="caution">
    <text evidence="3">The sequence shown here is derived from an EMBL/GenBank/DDBJ whole genome shotgun (WGS) entry which is preliminary data.</text>
</comment>
<evidence type="ECO:0000256" key="1">
    <source>
        <dbReference type="SAM" id="MobiDB-lite"/>
    </source>
</evidence>
<dbReference type="AlphaFoldDB" id="A0A094IRY3"/>
<dbReference type="OrthoDB" id="5502479at2"/>
<reference evidence="3 4" key="1">
    <citation type="submission" date="2014-06" db="EMBL/GenBank/DDBJ databases">
        <title>The draft genome sequence of Idiomarina salinarum ISL-52.</title>
        <authorList>
            <person name="Du J."/>
            <person name="Shao Z."/>
        </authorList>
    </citation>
    <scope>NUCLEOTIDE SEQUENCE [LARGE SCALE GENOMIC DNA]</scope>
    <source>
        <strain evidence="3 4">ISL-52</strain>
    </source>
</reference>
<dbReference type="Pfam" id="PF11219">
    <property type="entry name" value="DUF3014"/>
    <property type="match status" value="1"/>
</dbReference>
<dbReference type="Proteomes" id="UP000054363">
    <property type="component" value="Unassembled WGS sequence"/>
</dbReference>
<keyword evidence="2" id="KW-0472">Membrane</keyword>
<name>A0A094IRY3_9GAMM</name>
<evidence type="ECO:0008006" key="5">
    <source>
        <dbReference type="Google" id="ProtNLM"/>
    </source>
</evidence>
<evidence type="ECO:0000313" key="3">
    <source>
        <dbReference type="EMBL" id="KFZ30445.1"/>
    </source>
</evidence>
<feature type="compositionally biased region" description="Low complexity" evidence="1">
    <location>
        <begin position="50"/>
        <end position="59"/>
    </location>
</feature>
<evidence type="ECO:0000313" key="4">
    <source>
        <dbReference type="Proteomes" id="UP000054363"/>
    </source>
</evidence>
<dbReference type="EMBL" id="JPER01000005">
    <property type="protein sequence ID" value="KFZ30445.1"/>
    <property type="molecule type" value="Genomic_DNA"/>
</dbReference>
<dbReference type="STRING" id="435908.IDSA_10310"/>
<organism evidence="3 4">
    <name type="scientific">Pseudidiomarina salinarum</name>
    <dbReference type="NCBI Taxonomy" id="435908"/>
    <lineage>
        <taxon>Bacteria</taxon>
        <taxon>Pseudomonadati</taxon>
        <taxon>Pseudomonadota</taxon>
        <taxon>Gammaproteobacteria</taxon>
        <taxon>Alteromonadales</taxon>
        <taxon>Idiomarinaceae</taxon>
        <taxon>Pseudidiomarina</taxon>
    </lineage>
</organism>
<keyword evidence="4" id="KW-1185">Reference proteome</keyword>
<dbReference type="InterPro" id="IPR021382">
    <property type="entry name" value="DUF3014"/>
</dbReference>